<sequence>MDIYILNTVITGKLLSELLCKGLTIKGLITLDDCGSGKPNEYYDYSEFCEKNFLECLKVSSYSLKNKNDINMLKSINIDLLIIAGWQRLIPEWFINHCTIGVIGNHGSHVGIENGRGRSPQNWALLSGKAEFSISIFWITPEIDSGQVIDTRVFKYTNTDTILSSHIKVDICVADMIIQNIDNGLTSEKGVPQKEGGEYLPQRVREDGKIDWNRNAIDIYNFIRAISSPYPGAYSEYKGREYIIDIARPIDIQQGDLFGFCRNGEVISVLDKSFLVKCGEGILQVDKCSRNDIFEGMIFESADYKRQIKAIVERHMEKYSTQISKLVYDELN</sequence>
<evidence type="ECO:0008006" key="5">
    <source>
        <dbReference type="Google" id="ProtNLM"/>
    </source>
</evidence>
<dbReference type="InterPro" id="IPR002376">
    <property type="entry name" value="Formyl_transf_N"/>
</dbReference>
<dbReference type="InterPro" id="IPR036477">
    <property type="entry name" value="Formyl_transf_N_sf"/>
</dbReference>
<dbReference type="SUPFAM" id="SSF50486">
    <property type="entry name" value="FMT C-terminal domain-like"/>
    <property type="match status" value="1"/>
</dbReference>
<evidence type="ECO:0000259" key="2">
    <source>
        <dbReference type="Pfam" id="PF02911"/>
    </source>
</evidence>
<feature type="domain" description="Formyl transferase C-terminal" evidence="2">
    <location>
        <begin position="205"/>
        <end position="288"/>
    </location>
</feature>
<gene>
    <name evidence="3" type="ORF">FMM80_05265</name>
</gene>
<evidence type="ECO:0000313" key="3">
    <source>
        <dbReference type="EMBL" id="NDO68150.1"/>
    </source>
</evidence>
<proteinExistence type="predicted"/>
<comment type="caution">
    <text evidence="3">The sequence shown here is derived from an EMBL/GenBank/DDBJ whole genome shotgun (WGS) entry which is preliminary data.</text>
</comment>
<evidence type="ECO:0000313" key="4">
    <source>
        <dbReference type="Proteomes" id="UP000474104"/>
    </source>
</evidence>
<accession>A0A9X5C5S2</accession>
<name>A0A9X5C5S2_9FIRM</name>
<organism evidence="3 4">
    <name type="scientific">Schaedlerella arabinosiphila</name>
    <dbReference type="NCBI Taxonomy" id="2044587"/>
    <lineage>
        <taxon>Bacteria</taxon>
        <taxon>Bacillati</taxon>
        <taxon>Bacillota</taxon>
        <taxon>Clostridia</taxon>
        <taxon>Lachnospirales</taxon>
        <taxon>Lachnospiraceae</taxon>
        <taxon>Schaedlerella</taxon>
    </lineage>
</organism>
<dbReference type="InterPro" id="IPR011034">
    <property type="entry name" value="Formyl_transferase-like_C_sf"/>
</dbReference>
<dbReference type="PANTHER" id="PTHR11138:SF5">
    <property type="entry name" value="METHIONYL-TRNA FORMYLTRANSFERASE, MITOCHONDRIAL"/>
    <property type="match status" value="1"/>
</dbReference>
<dbReference type="EMBL" id="VIRB01000036">
    <property type="protein sequence ID" value="NDO68150.1"/>
    <property type="molecule type" value="Genomic_DNA"/>
</dbReference>
<dbReference type="InterPro" id="IPR005793">
    <property type="entry name" value="Formyl_trans_C"/>
</dbReference>
<dbReference type="Proteomes" id="UP000474104">
    <property type="component" value="Unassembled WGS sequence"/>
</dbReference>
<protein>
    <recommendedName>
        <fullName evidence="5">Formyl transferase N-terminal domain-containing protein</fullName>
    </recommendedName>
</protein>
<reference evidence="3 4" key="1">
    <citation type="submission" date="2019-07" db="EMBL/GenBank/DDBJ databases">
        <title>Draft genome sequences of 15 bacterial species constituting the stable defined intestinal microbiota of the GM15 gnotobiotic mouse model.</title>
        <authorList>
            <person name="Elie C."/>
            <person name="Mathieu A."/>
            <person name="Saliou A."/>
            <person name="Darnaud M."/>
            <person name="Leulier F."/>
            <person name="Tamellini A."/>
        </authorList>
    </citation>
    <scope>NUCLEOTIDE SEQUENCE [LARGE SCALE GENOMIC DNA]</scope>
    <source>
        <strain evidence="4">ASF 502</strain>
    </source>
</reference>
<feature type="domain" description="Formyl transferase N-terminal" evidence="1">
    <location>
        <begin position="59"/>
        <end position="161"/>
    </location>
</feature>
<evidence type="ECO:0000259" key="1">
    <source>
        <dbReference type="Pfam" id="PF00551"/>
    </source>
</evidence>
<dbReference type="Gene3D" id="3.40.50.12230">
    <property type="match status" value="1"/>
</dbReference>
<dbReference type="OrthoDB" id="9802815at2"/>
<dbReference type="PANTHER" id="PTHR11138">
    <property type="entry name" value="METHIONYL-TRNA FORMYLTRANSFERASE"/>
    <property type="match status" value="1"/>
</dbReference>
<dbReference type="CDD" id="cd08702">
    <property type="entry name" value="Arna_FMT_C"/>
    <property type="match status" value="1"/>
</dbReference>
<dbReference type="Pfam" id="PF02911">
    <property type="entry name" value="Formyl_trans_C"/>
    <property type="match status" value="1"/>
</dbReference>
<dbReference type="SUPFAM" id="SSF53328">
    <property type="entry name" value="Formyltransferase"/>
    <property type="match status" value="1"/>
</dbReference>
<dbReference type="AlphaFoldDB" id="A0A9X5C5S2"/>
<dbReference type="GO" id="GO:0005829">
    <property type="term" value="C:cytosol"/>
    <property type="evidence" value="ECO:0007669"/>
    <property type="project" value="TreeGrafter"/>
</dbReference>
<dbReference type="RefSeq" id="WP_004070306.1">
    <property type="nucleotide sequence ID" value="NZ_VIRB01000036.1"/>
</dbReference>
<dbReference type="Pfam" id="PF00551">
    <property type="entry name" value="Formyl_trans_N"/>
    <property type="match status" value="1"/>
</dbReference>
<dbReference type="GO" id="GO:0004479">
    <property type="term" value="F:methionyl-tRNA formyltransferase activity"/>
    <property type="evidence" value="ECO:0007669"/>
    <property type="project" value="TreeGrafter"/>
</dbReference>